<protein>
    <recommendedName>
        <fullName evidence="3">Integrase</fullName>
    </recommendedName>
</protein>
<dbReference type="EMBL" id="JBHUMP010000018">
    <property type="protein sequence ID" value="MFD2741136.1"/>
    <property type="molecule type" value="Genomic_DNA"/>
</dbReference>
<dbReference type="RefSeq" id="WP_386375563.1">
    <property type="nucleotide sequence ID" value="NZ_JBHUMP010000018.1"/>
</dbReference>
<sequence length="667" mass="75270">MAEVYDFKSKRLLACERFVANARSLPIFASKNDFNFESLSWNVAQLVSAGRARNACIAFKSLKSPLGTKKKPMAQPFGDAVKAAVAEKLWATRDAPNGVSAYRDIARAGQYLFRVMEEDQLNGDITALTIDHLTRAIPSHLAQDTQTTIAYGLRTLARIWAEAGIAPQLEDWEFDRIPSAKESRLENVKARRNLTHDEVCAIAEAFHRAKTPYEQVITSVLALLCCAPSRMEEALILPEQVEIVERPGEYDVPAEQSFHKDNRFRFGLRWWPSKGGPPMIKFVPAEMVPVAIEALSRLRTHTATARELAKWMDKNPGVMPLPCALSHVRDCGEITTAEILQLFERDVQRYKKFRPFRRLRNGVYDFFSVEDWWRAQRPNGWPILSERSGVKYSNALLVFNRYQLGNWATDPTQIEMLTEKQIGAALSPNPGQPSIFERLGVRLPDGSFPRITTHQIRHYLNTIAQRANVPQAHIAYWSGRKSVMQNRDYDHTDILDVVDQIMARGVHSEVAQSVPVIVSDGDGTDMDLLEASIRTNVHSTPFGFCVGNLTYEPCSRAMTCTTCTRLVCVVGNMDQTANIEADILRRRKSVENLKAMDANGRKVNPRMKAQMEAQLKHGEMLLSMMIKSENEGAVIRNSGAPGLMDFSHSVRAFESRKKRNQECLFEN</sequence>
<dbReference type="Proteomes" id="UP001597474">
    <property type="component" value="Unassembled WGS sequence"/>
</dbReference>
<evidence type="ECO:0000313" key="1">
    <source>
        <dbReference type="EMBL" id="MFD2741136.1"/>
    </source>
</evidence>
<proteinExistence type="predicted"/>
<organism evidence="1 2">
    <name type="scientific">Sulfitobacter aestuarii</name>
    <dbReference type="NCBI Taxonomy" id="2161676"/>
    <lineage>
        <taxon>Bacteria</taxon>
        <taxon>Pseudomonadati</taxon>
        <taxon>Pseudomonadota</taxon>
        <taxon>Alphaproteobacteria</taxon>
        <taxon>Rhodobacterales</taxon>
        <taxon>Roseobacteraceae</taxon>
        <taxon>Sulfitobacter</taxon>
    </lineage>
</organism>
<accession>A0ABW5U5G6</accession>
<name>A0ABW5U5G6_9RHOB</name>
<keyword evidence="2" id="KW-1185">Reference proteome</keyword>
<evidence type="ECO:0000313" key="2">
    <source>
        <dbReference type="Proteomes" id="UP001597474"/>
    </source>
</evidence>
<reference evidence="2" key="1">
    <citation type="journal article" date="2019" name="Int. J. Syst. Evol. Microbiol.">
        <title>The Global Catalogue of Microorganisms (GCM) 10K type strain sequencing project: providing services to taxonomists for standard genome sequencing and annotation.</title>
        <authorList>
            <consortium name="The Broad Institute Genomics Platform"/>
            <consortium name="The Broad Institute Genome Sequencing Center for Infectious Disease"/>
            <person name="Wu L."/>
            <person name="Ma J."/>
        </authorList>
    </citation>
    <scope>NUCLEOTIDE SEQUENCE [LARGE SCALE GENOMIC DNA]</scope>
    <source>
        <strain evidence="2">TISTR 2562</strain>
    </source>
</reference>
<gene>
    <name evidence="1" type="ORF">ACFSUD_16270</name>
</gene>
<comment type="caution">
    <text evidence="1">The sequence shown here is derived from an EMBL/GenBank/DDBJ whole genome shotgun (WGS) entry which is preliminary data.</text>
</comment>
<evidence type="ECO:0008006" key="3">
    <source>
        <dbReference type="Google" id="ProtNLM"/>
    </source>
</evidence>